<reference evidence="2 3" key="1">
    <citation type="submission" date="2019-06" db="EMBL/GenBank/DDBJ databases">
        <title>Whole genome shotgun sequence of Streptomyces spinoverrucosus NBRC 14228.</title>
        <authorList>
            <person name="Hosoyama A."/>
            <person name="Uohara A."/>
            <person name="Ohji S."/>
            <person name="Ichikawa N."/>
        </authorList>
    </citation>
    <scope>NUCLEOTIDE SEQUENCE [LARGE SCALE GENOMIC DNA]</scope>
    <source>
        <strain evidence="2 3">NBRC 14228</strain>
    </source>
</reference>
<dbReference type="AlphaFoldDB" id="A0A4Y3VZT8"/>
<sequence length="280" mass="29392">MTAYGTPLTALADWRLPARGAAAVDIAFRHRVPGMQFDLGGPGRGPWLDAPGHLARLARAVGVTPLAVTANVLNDIGLTAPEGTLVAARVREVLVRLLDAAAELGAPLVFVPSFRRSAIDSGAALHRTAEVLRAAAGQAEARGLRLASENVLKPEAALWLVRQVGSPAFQLLLDTYNPRAAGLDPAALAAATAPHLADQIHVKDGPAGPDRTPLLGDGDGAVADTLDTVARRCRPVRALVLENDHRGGDTARLTADLDRVRALAERLAHRHTETAQTWGS</sequence>
<dbReference type="InterPro" id="IPR050312">
    <property type="entry name" value="IolE/XylAMocC-like"/>
</dbReference>
<evidence type="ECO:0000259" key="1">
    <source>
        <dbReference type="Pfam" id="PF01261"/>
    </source>
</evidence>
<evidence type="ECO:0000313" key="2">
    <source>
        <dbReference type="EMBL" id="GEC10556.1"/>
    </source>
</evidence>
<comment type="caution">
    <text evidence="2">The sequence shown here is derived from an EMBL/GenBank/DDBJ whole genome shotgun (WGS) entry which is preliminary data.</text>
</comment>
<dbReference type="PANTHER" id="PTHR12110:SF41">
    <property type="entry name" value="INOSOSE DEHYDRATASE"/>
    <property type="match status" value="1"/>
</dbReference>
<keyword evidence="3" id="KW-1185">Reference proteome</keyword>
<name>A0A4Y3VZT8_9ACTN</name>
<dbReference type="RefSeq" id="WP_141316173.1">
    <property type="nucleotide sequence ID" value="NZ_BJND01000120.1"/>
</dbReference>
<dbReference type="SUPFAM" id="SSF51658">
    <property type="entry name" value="Xylose isomerase-like"/>
    <property type="match status" value="1"/>
</dbReference>
<dbReference type="InterPro" id="IPR013022">
    <property type="entry name" value="Xyl_isomerase-like_TIM-brl"/>
</dbReference>
<accession>A0A4Y3VZT8</accession>
<dbReference type="OrthoDB" id="3612467at2"/>
<dbReference type="Proteomes" id="UP000317881">
    <property type="component" value="Unassembled WGS sequence"/>
</dbReference>
<organism evidence="2 3">
    <name type="scientific">Streptomyces spinoverrucosus</name>
    <dbReference type="NCBI Taxonomy" id="284043"/>
    <lineage>
        <taxon>Bacteria</taxon>
        <taxon>Bacillati</taxon>
        <taxon>Actinomycetota</taxon>
        <taxon>Actinomycetes</taxon>
        <taxon>Kitasatosporales</taxon>
        <taxon>Streptomycetaceae</taxon>
        <taxon>Streptomyces</taxon>
    </lineage>
</organism>
<dbReference type="PANTHER" id="PTHR12110">
    <property type="entry name" value="HYDROXYPYRUVATE ISOMERASE"/>
    <property type="match status" value="1"/>
</dbReference>
<feature type="domain" description="Xylose isomerase-like TIM barrel" evidence="1">
    <location>
        <begin position="43"/>
        <end position="219"/>
    </location>
</feature>
<proteinExistence type="predicted"/>
<gene>
    <name evidence="2" type="ORF">SSP24_82110</name>
</gene>
<dbReference type="InterPro" id="IPR036237">
    <property type="entry name" value="Xyl_isomerase-like_sf"/>
</dbReference>
<dbReference type="Gene3D" id="3.20.20.150">
    <property type="entry name" value="Divalent-metal-dependent TIM barrel enzymes"/>
    <property type="match status" value="1"/>
</dbReference>
<protein>
    <recommendedName>
        <fullName evidence="1">Xylose isomerase-like TIM barrel domain-containing protein</fullName>
    </recommendedName>
</protein>
<dbReference type="Pfam" id="PF01261">
    <property type="entry name" value="AP_endonuc_2"/>
    <property type="match status" value="1"/>
</dbReference>
<evidence type="ECO:0000313" key="3">
    <source>
        <dbReference type="Proteomes" id="UP000317881"/>
    </source>
</evidence>
<dbReference type="EMBL" id="BJND01000120">
    <property type="protein sequence ID" value="GEC10556.1"/>
    <property type="molecule type" value="Genomic_DNA"/>
</dbReference>